<name>A0A7Y9W8H2_9BURK</name>
<dbReference type="AlphaFoldDB" id="A0A7Y9W8H2"/>
<dbReference type="RefSeq" id="WP_179711451.1">
    <property type="nucleotide sequence ID" value="NZ_JACCAU010000001.1"/>
</dbReference>
<sequence>MTRDNRLALDTVGVDGCKGGWYAAKRDHKTGKIHTRVCASFKELLIWAPAPAVVAIDIPVGLSSDGKRQCDVAAKAALKWPRSASVFHTPVRQTLGTGCYEEACQRHRAVTGQGISKQAFHILKKISEVDTELQNSSVDAARVFEVHPELTFTQLRMEQGGSPGGISESKSKPEGHQIRKALLDAEFGVELNAALAARVARDASLDDIVDAFAALWSAKRIAEGKACKVPEISVMDATGLPMVIHY</sequence>
<organism evidence="1 2">
    <name type="scientific">Paraburkholderia bryophila</name>
    <dbReference type="NCBI Taxonomy" id="420952"/>
    <lineage>
        <taxon>Bacteria</taxon>
        <taxon>Pseudomonadati</taxon>
        <taxon>Pseudomonadota</taxon>
        <taxon>Betaproteobacteria</taxon>
        <taxon>Burkholderiales</taxon>
        <taxon>Burkholderiaceae</taxon>
        <taxon>Paraburkholderia</taxon>
    </lineage>
</organism>
<dbReference type="InterPro" id="IPR007362">
    <property type="entry name" value="DUF429"/>
</dbReference>
<evidence type="ECO:0000313" key="2">
    <source>
        <dbReference type="Proteomes" id="UP000572540"/>
    </source>
</evidence>
<accession>A0A7Y9W8H2</accession>
<protein>
    <submittedName>
        <fullName evidence="1">Putative RNase H-like nuclease</fullName>
    </submittedName>
</protein>
<dbReference type="Proteomes" id="UP000572540">
    <property type="component" value="Unassembled WGS sequence"/>
</dbReference>
<reference evidence="1 2" key="1">
    <citation type="submission" date="2020-07" db="EMBL/GenBank/DDBJ databases">
        <title>Exploring microbial biodiversity for novel pathways involved in the catabolism of aromatic compounds derived from lignin.</title>
        <authorList>
            <person name="Elkins J."/>
        </authorList>
    </citation>
    <scope>NUCLEOTIDE SEQUENCE [LARGE SCALE GENOMIC DNA]</scope>
    <source>
        <strain evidence="1 2">H2C3B</strain>
    </source>
</reference>
<evidence type="ECO:0000313" key="1">
    <source>
        <dbReference type="EMBL" id="NYH15601.1"/>
    </source>
</evidence>
<dbReference type="EMBL" id="JACCAU010000001">
    <property type="protein sequence ID" value="NYH15601.1"/>
    <property type="molecule type" value="Genomic_DNA"/>
</dbReference>
<dbReference type="Pfam" id="PF04250">
    <property type="entry name" value="DUF429"/>
    <property type="match status" value="1"/>
</dbReference>
<proteinExistence type="predicted"/>
<gene>
    <name evidence="1" type="ORF">GGD41_002829</name>
</gene>
<comment type="caution">
    <text evidence="1">The sequence shown here is derived from an EMBL/GenBank/DDBJ whole genome shotgun (WGS) entry which is preliminary data.</text>
</comment>